<dbReference type="Pfam" id="PF01223">
    <property type="entry name" value="Endonuclease_NS"/>
    <property type="match status" value="1"/>
</dbReference>
<dbReference type="InterPro" id="IPR020821">
    <property type="entry name" value="ENPP1-3/EXOG-like_nuc-like"/>
</dbReference>
<dbReference type="SMART" id="SM00892">
    <property type="entry name" value="Endonuclease_NS"/>
    <property type="match status" value="1"/>
</dbReference>
<evidence type="ECO:0000256" key="2">
    <source>
        <dbReference type="ARBA" id="ARBA00010052"/>
    </source>
</evidence>
<dbReference type="PROSITE" id="PS01070">
    <property type="entry name" value="NUCLEASE_NON_SPEC"/>
    <property type="match status" value="1"/>
</dbReference>
<dbReference type="PATRIC" id="fig|1321819.3.peg.3272"/>
<dbReference type="EMBL" id="AWSV01000182">
    <property type="protein sequence ID" value="ERI80814.1"/>
    <property type="molecule type" value="Genomic_DNA"/>
</dbReference>
<gene>
    <name evidence="14" type="ORF">HMPREF1981_03551</name>
</gene>
<dbReference type="GO" id="GO:0046872">
    <property type="term" value="F:metal ion binding"/>
    <property type="evidence" value="ECO:0007669"/>
    <property type="project" value="UniProtKB-KW"/>
</dbReference>
<evidence type="ECO:0000256" key="3">
    <source>
        <dbReference type="ARBA" id="ARBA00022722"/>
    </source>
</evidence>
<dbReference type="SUPFAM" id="SSF54060">
    <property type="entry name" value="His-Me finger endonucleases"/>
    <property type="match status" value="1"/>
</dbReference>
<comment type="cofactor">
    <cofactor evidence="1 10">
        <name>Mg(2+)</name>
        <dbReference type="ChEBI" id="CHEBI:18420"/>
    </cofactor>
</comment>
<evidence type="ECO:0000256" key="8">
    <source>
        <dbReference type="PIRSR" id="PIRSR640255-1"/>
    </source>
</evidence>
<dbReference type="CDD" id="cd14948">
    <property type="entry name" value="BACON"/>
    <property type="match status" value="1"/>
</dbReference>
<dbReference type="GO" id="GO:0003676">
    <property type="term" value="F:nucleic acid binding"/>
    <property type="evidence" value="ECO:0007669"/>
    <property type="project" value="InterPro"/>
</dbReference>
<evidence type="ECO:0000256" key="7">
    <source>
        <dbReference type="ARBA" id="ARBA00022842"/>
    </source>
</evidence>
<evidence type="ECO:0000256" key="9">
    <source>
        <dbReference type="PIRSR" id="PIRSR640255-2"/>
    </source>
</evidence>
<organism evidence="14 15">
    <name type="scientific">Bacteroides pyogenes F0041</name>
    <dbReference type="NCBI Taxonomy" id="1321819"/>
    <lineage>
        <taxon>Bacteria</taxon>
        <taxon>Pseudomonadati</taxon>
        <taxon>Bacteroidota</taxon>
        <taxon>Bacteroidia</taxon>
        <taxon>Bacteroidales</taxon>
        <taxon>Bacteroidaceae</taxon>
        <taxon>Bacteroides</taxon>
    </lineage>
</organism>
<evidence type="ECO:0000259" key="12">
    <source>
        <dbReference type="SMART" id="SM00477"/>
    </source>
</evidence>
<keyword evidence="5 10" id="KW-0255">Endonuclease</keyword>
<protein>
    <recommendedName>
        <fullName evidence="10">Endonuclease</fullName>
        <ecNumber evidence="10">3.1.30.-</ecNumber>
    </recommendedName>
</protein>
<evidence type="ECO:0000313" key="15">
    <source>
        <dbReference type="Proteomes" id="UP000016496"/>
    </source>
</evidence>
<dbReference type="PANTHER" id="PTHR13966">
    <property type="entry name" value="ENDONUCLEASE RELATED"/>
    <property type="match status" value="1"/>
</dbReference>
<dbReference type="InterPro" id="IPR001604">
    <property type="entry name" value="Endo_G_ENPP1-like_dom"/>
</dbReference>
<proteinExistence type="inferred from homology"/>
<reference evidence="14 15" key="1">
    <citation type="submission" date="2013-08" db="EMBL/GenBank/DDBJ databases">
        <authorList>
            <person name="Weinstock G."/>
            <person name="Sodergren E."/>
            <person name="Wylie T."/>
            <person name="Fulton L."/>
            <person name="Fulton R."/>
            <person name="Fronick C."/>
            <person name="O'Laughlin M."/>
            <person name="Godfrey J."/>
            <person name="Miner T."/>
            <person name="Herter B."/>
            <person name="Appelbaum E."/>
            <person name="Cordes M."/>
            <person name="Lek S."/>
            <person name="Wollam A."/>
            <person name="Pepin K.H."/>
            <person name="Palsikar V.B."/>
            <person name="Mitreva M."/>
            <person name="Wilson R.K."/>
        </authorList>
    </citation>
    <scope>NUCLEOTIDE SEQUENCE [LARGE SCALE GENOMIC DNA]</scope>
    <source>
        <strain evidence="14 15">F0041</strain>
    </source>
</reference>
<dbReference type="InterPro" id="IPR040255">
    <property type="entry name" value="Non-specific_endonuclease"/>
</dbReference>
<evidence type="ECO:0000313" key="14">
    <source>
        <dbReference type="EMBL" id="ERI80814.1"/>
    </source>
</evidence>
<evidence type="ECO:0000256" key="10">
    <source>
        <dbReference type="RuleBase" id="RU366055"/>
    </source>
</evidence>
<keyword evidence="11" id="KW-0472">Membrane</keyword>
<name>U2BRN5_9BACE</name>
<dbReference type="EC" id="3.1.30.-" evidence="10"/>
<keyword evidence="7" id="KW-0460">Magnesium</keyword>
<keyword evidence="6 10" id="KW-0378">Hydrolase</keyword>
<sequence length="400" mass="44854">MKRFSNKYSLLYNFGLPGVFFLCLYFYGCDKGSSGDSPKLPNEARWKISSTVNSAKGSLALLITGTAGTAWSAEITEGSAWCSFGYNDATLTATKGTVKEGLNVLYVYYTTNNGGEEREAKVTFRFDGEEAQTFPLTQLASSQQNLPAFGLWAEIPAMRENADYQYVTHYVSLDNKRVRNYSLCFDKSKKAALWVAYPIHAAYMRTGKRTDAWAFDPIIPEDVQANCIERSYRGSYDRGHQIASADRLSTYEMNAQTFYMSNMTPQTSRLNQDMWAQLEAKVRNNKCSDTLYVVTGAHFAQGYSTTTDGIGKSVPVPTHYYKLLLRTKTGKTGKAIKDCSELELQSIGFWVEHRSYGNIQPPRSICTTVADIEAKTGFKFFPQVPESVKKQKEPAKWGIN</sequence>
<evidence type="ECO:0000259" key="13">
    <source>
        <dbReference type="SMART" id="SM00892"/>
    </source>
</evidence>
<dbReference type="InterPro" id="IPR044929">
    <property type="entry name" value="DNA/RNA_non-sp_Endonuclease_sf"/>
</dbReference>
<evidence type="ECO:0000256" key="4">
    <source>
        <dbReference type="ARBA" id="ARBA00022723"/>
    </source>
</evidence>
<comment type="similarity">
    <text evidence="2 10">Belongs to the DNA/RNA non-specific endonuclease family.</text>
</comment>
<dbReference type="GO" id="GO:0004519">
    <property type="term" value="F:endonuclease activity"/>
    <property type="evidence" value="ECO:0007669"/>
    <property type="project" value="UniProtKB-UniRule"/>
</dbReference>
<dbReference type="HOGENOM" id="CLU_672009_0_0_10"/>
<feature type="domain" description="DNA/RNA non-specific endonuclease/pyrophosphatase/phosphodiesterase" evidence="13">
    <location>
        <begin position="177"/>
        <end position="387"/>
    </location>
</feature>
<dbReference type="AlphaFoldDB" id="U2BRN5"/>
<dbReference type="Proteomes" id="UP000016496">
    <property type="component" value="Unassembled WGS sequence"/>
</dbReference>
<dbReference type="Gene3D" id="3.40.570.10">
    <property type="entry name" value="Extracellular Endonuclease, subunit A"/>
    <property type="match status" value="1"/>
</dbReference>
<comment type="caution">
    <text evidence="14">The sequence shown here is derived from an EMBL/GenBank/DDBJ whole genome shotgun (WGS) entry which is preliminary data.</text>
</comment>
<feature type="transmembrane region" description="Helical" evidence="11">
    <location>
        <begin position="9"/>
        <end position="28"/>
    </location>
</feature>
<dbReference type="InterPro" id="IPR044925">
    <property type="entry name" value="His-Me_finger_sf"/>
</dbReference>
<dbReference type="GO" id="GO:0016787">
    <property type="term" value="F:hydrolase activity"/>
    <property type="evidence" value="ECO:0007669"/>
    <property type="project" value="UniProtKB-KW"/>
</dbReference>
<keyword evidence="4 9" id="KW-0479">Metal-binding</keyword>
<feature type="binding site" evidence="9">
    <location>
        <position position="271"/>
    </location>
    <ligand>
        <name>Mg(2+)</name>
        <dbReference type="ChEBI" id="CHEBI:18420"/>
        <note>catalytic</note>
    </ligand>
</feature>
<evidence type="ECO:0000256" key="6">
    <source>
        <dbReference type="ARBA" id="ARBA00022801"/>
    </source>
</evidence>
<keyword evidence="11" id="KW-0812">Transmembrane</keyword>
<dbReference type="PANTHER" id="PTHR13966:SF5">
    <property type="entry name" value="ENDONUCLEASE G, MITOCHONDRIAL"/>
    <property type="match status" value="1"/>
</dbReference>
<accession>U2BRN5</accession>
<dbReference type="InterPro" id="IPR024361">
    <property type="entry name" value="BACON"/>
</dbReference>
<evidence type="ECO:0000256" key="11">
    <source>
        <dbReference type="SAM" id="Phobius"/>
    </source>
</evidence>
<keyword evidence="3 10" id="KW-0540">Nuclease</keyword>
<feature type="domain" description="ENPP1-3/EXOG-like endonuclease/phosphodiesterase" evidence="12">
    <location>
        <begin position="178"/>
        <end position="387"/>
    </location>
</feature>
<dbReference type="SMART" id="SM00477">
    <property type="entry name" value="NUC"/>
    <property type="match status" value="1"/>
</dbReference>
<keyword evidence="11" id="KW-1133">Transmembrane helix</keyword>
<dbReference type="RefSeq" id="WP_021647356.1">
    <property type="nucleotide sequence ID" value="NZ_KE993171.1"/>
</dbReference>
<feature type="active site" description="Proton acceptor" evidence="8">
    <location>
        <position position="240"/>
    </location>
</feature>
<evidence type="ECO:0000256" key="5">
    <source>
        <dbReference type="ARBA" id="ARBA00022759"/>
    </source>
</evidence>
<dbReference type="InterPro" id="IPR018524">
    <property type="entry name" value="DNA/RNA_endonuclease_AS"/>
</dbReference>
<dbReference type="OrthoDB" id="9811262at2"/>
<evidence type="ECO:0000256" key="1">
    <source>
        <dbReference type="ARBA" id="ARBA00001946"/>
    </source>
</evidence>